<dbReference type="AlphaFoldDB" id="B0XI05"/>
<dbReference type="Gene3D" id="3.40.50.150">
    <property type="entry name" value="Vaccinia Virus protein VP39"/>
    <property type="match status" value="1"/>
</dbReference>
<evidence type="ECO:0000256" key="3">
    <source>
        <dbReference type="ARBA" id="ARBA00044712"/>
    </source>
</evidence>
<dbReference type="EnsemblMetazoa" id="CPIJ019098-RA">
    <property type="protein sequence ID" value="CPIJ019098-PA"/>
    <property type="gene ID" value="CPIJ019098"/>
</dbReference>
<dbReference type="VEuPathDB" id="VectorBase:CPIJ019098"/>
<comment type="catalytic activity">
    <reaction evidence="3">
        <text>a 5'-end (5'-triphosphoguanosine)-ribonucleoside in mRNA + S-adenosyl-L-methionine = a 5'-end (N(7)-methyl 5'-triphosphoguanosine)-ribonucleoside in mRNA + S-adenosyl-L-homocysteine</text>
        <dbReference type="Rhea" id="RHEA:67008"/>
        <dbReference type="Rhea" id="RHEA-COMP:17166"/>
        <dbReference type="Rhea" id="RHEA-COMP:17167"/>
        <dbReference type="ChEBI" id="CHEBI:57856"/>
        <dbReference type="ChEBI" id="CHEBI:59789"/>
        <dbReference type="ChEBI" id="CHEBI:156461"/>
        <dbReference type="ChEBI" id="CHEBI:167617"/>
        <dbReference type="EC" id="2.1.1.56"/>
    </reaction>
</comment>
<dbReference type="Proteomes" id="UP000002320">
    <property type="component" value="Unassembled WGS sequence"/>
</dbReference>
<dbReference type="InParanoid" id="B0XI05"/>
<evidence type="ECO:0000313" key="8">
    <source>
        <dbReference type="EnsemblMetazoa" id="CPIJ019098-PA"/>
    </source>
</evidence>
<evidence type="ECO:0000256" key="1">
    <source>
        <dbReference type="ARBA" id="ARBA00022603"/>
    </source>
</evidence>
<dbReference type="eggNOG" id="KOG1975">
    <property type="taxonomic scope" value="Eukaryota"/>
</dbReference>
<keyword evidence="1 7" id="KW-0489">Methyltransferase</keyword>
<dbReference type="SUPFAM" id="SSF81995">
    <property type="entry name" value="beta-sandwich domain of Sec23/24"/>
    <property type="match status" value="1"/>
</dbReference>
<evidence type="ECO:0000256" key="4">
    <source>
        <dbReference type="SAM" id="MobiDB-lite"/>
    </source>
</evidence>
<keyword evidence="9" id="KW-1185">Reference proteome</keyword>
<organism>
    <name type="scientific">Culex quinquefasciatus</name>
    <name type="common">Southern house mosquito</name>
    <name type="synonym">Culex pungens</name>
    <dbReference type="NCBI Taxonomy" id="7176"/>
    <lineage>
        <taxon>Eukaryota</taxon>
        <taxon>Metazoa</taxon>
        <taxon>Ecdysozoa</taxon>
        <taxon>Arthropoda</taxon>
        <taxon>Hexapoda</taxon>
        <taxon>Insecta</taxon>
        <taxon>Pterygota</taxon>
        <taxon>Neoptera</taxon>
        <taxon>Endopterygota</taxon>
        <taxon>Diptera</taxon>
        <taxon>Nematocera</taxon>
        <taxon>Culicoidea</taxon>
        <taxon>Culicidae</taxon>
        <taxon>Culicinae</taxon>
        <taxon>Culicini</taxon>
        <taxon>Culex</taxon>
        <taxon>Culex</taxon>
    </lineage>
</organism>
<feature type="domain" description="MRNA cap 0 methyltransferase" evidence="6">
    <location>
        <begin position="38"/>
        <end position="137"/>
    </location>
</feature>
<gene>
    <name evidence="8" type="primary">6053130</name>
    <name evidence="7" type="ORF">CpipJ_CPIJ019098</name>
</gene>
<dbReference type="Pfam" id="PF03291">
    <property type="entry name" value="mRNA_G-N7_MeTrfase"/>
    <property type="match status" value="1"/>
</dbReference>
<feature type="region of interest" description="Disordered" evidence="4">
    <location>
        <begin position="90"/>
        <end position="109"/>
    </location>
</feature>
<keyword evidence="2 7" id="KW-0808">Transferase</keyword>
<dbReference type="InterPro" id="IPR004971">
    <property type="entry name" value="mRNA_G-N7_MeTrfase_dom"/>
</dbReference>
<dbReference type="VEuPathDB" id="VectorBase:CQUJHB015745"/>
<name>B0XI05_CULQU</name>
<feature type="chain" id="PRO_5014567373" evidence="5">
    <location>
        <begin position="21"/>
        <end position="288"/>
    </location>
</feature>
<dbReference type="STRING" id="7176.B0XI05"/>
<dbReference type="KEGG" id="cqu:CpipJ_CPIJ019098"/>
<dbReference type="EMBL" id="DS233234">
    <property type="protein sequence ID" value="EDS28882.1"/>
    <property type="molecule type" value="Genomic_DNA"/>
</dbReference>
<proteinExistence type="predicted"/>
<dbReference type="HOGENOM" id="CLU_967252_0_0_1"/>
<evidence type="ECO:0000313" key="7">
    <source>
        <dbReference type="EMBL" id="EDS28882.1"/>
    </source>
</evidence>
<dbReference type="OrthoDB" id="10248867at2759"/>
<dbReference type="InterPro" id="IPR029063">
    <property type="entry name" value="SAM-dependent_MTases_sf"/>
</dbReference>
<reference evidence="7" key="1">
    <citation type="submission" date="2007-03" db="EMBL/GenBank/DDBJ databases">
        <title>Annotation of Culex pipiens quinquefasciatus.</title>
        <authorList>
            <consortium name="The Broad Institute Genome Sequencing Platform"/>
            <person name="Atkinson P.W."/>
            <person name="Hemingway J."/>
            <person name="Christensen B.M."/>
            <person name="Higgs S."/>
            <person name="Kodira C."/>
            <person name="Hannick L."/>
            <person name="Megy K."/>
            <person name="O'Leary S."/>
            <person name="Pearson M."/>
            <person name="Haas B.J."/>
            <person name="Mauceli E."/>
            <person name="Wortman J.R."/>
            <person name="Lee N.H."/>
            <person name="Guigo R."/>
            <person name="Stanke M."/>
            <person name="Alvarado L."/>
            <person name="Amedeo P."/>
            <person name="Antoine C.H."/>
            <person name="Arensburger P."/>
            <person name="Bidwell S.L."/>
            <person name="Crawford M."/>
            <person name="Camaro F."/>
            <person name="Devon K."/>
            <person name="Engels R."/>
            <person name="Hammond M."/>
            <person name="Howarth C."/>
            <person name="Koehrsen M."/>
            <person name="Lawson D."/>
            <person name="Montgomery P."/>
            <person name="Nene V."/>
            <person name="Nusbaum C."/>
            <person name="Puiu D."/>
            <person name="Romero-Severson J."/>
            <person name="Severson D.W."/>
            <person name="Shumway M."/>
            <person name="Sisk P."/>
            <person name="Stolte C."/>
            <person name="Zeng Q."/>
            <person name="Eisenstadt E."/>
            <person name="Fraser-Liggett C."/>
            <person name="Strausberg R."/>
            <person name="Galagan J."/>
            <person name="Birren B."/>
            <person name="Collins F.H."/>
        </authorList>
    </citation>
    <scope>NUCLEOTIDE SEQUENCE [LARGE SCALE GENOMIC DNA]</scope>
    <source>
        <strain evidence="7">JHB</strain>
    </source>
</reference>
<feature type="signal peptide" evidence="5">
    <location>
        <begin position="1"/>
        <end position="20"/>
    </location>
</feature>
<reference evidence="8" key="2">
    <citation type="submission" date="2021-02" db="UniProtKB">
        <authorList>
            <consortium name="EnsemblMetazoa"/>
        </authorList>
    </citation>
    <scope>IDENTIFICATION</scope>
    <source>
        <strain evidence="8">JHB</strain>
    </source>
</reference>
<keyword evidence="5" id="KW-0732">Signal</keyword>
<evidence type="ECO:0000313" key="9">
    <source>
        <dbReference type="Proteomes" id="UP000002320"/>
    </source>
</evidence>
<dbReference type="GO" id="GO:0004482">
    <property type="term" value="F:mRNA 5'-cap (guanine-N7-)-methyltransferase activity"/>
    <property type="evidence" value="ECO:0007669"/>
    <property type="project" value="UniProtKB-EC"/>
</dbReference>
<evidence type="ECO:0000259" key="6">
    <source>
        <dbReference type="Pfam" id="PF03291"/>
    </source>
</evidence>
<evidence type="ECO:0000256" key="5">
    <source>
        <dbReference type="SAM" id="SignalP"/>
    </source>
</evidence>
<protein>
    <submittedName>
        <fullName evidence="7 8">mRNA (Guanine-7-)methyltransferase</fullName>
    </submittedName>
</protein>
<sequence>MFTVWSWILLLVLFLRYTLTKNHDFSSSKSHFSYEFFIIKLALKHGLRLVEKQRFDEFYSESVQSSRGLIEKIQVLETFLGQSQDERERQQNVGEYSHAQGHLDQKGASGSRFQKVGTLSKSEWEASTLYMFFAFQKMKTNWDKNGKPGQACAGGDLYGDSEPRYMRSSMFNLPINTNMMKLSAVLFELVVSPFAHAVEKKTGPTDGQFWLVGTNSMHLLFSSVFCARQRQKFQQIHTVDERQERARLRSMKLHQIVVVGDVQGNVHAMLFTLRLLSLSLNSEMRKCR</sequence>
<accession>B0XI05</accession>
<evidence type="ECO:0000256" key="2">
    <source>
        <dbReference type="ARBA" id="ARBA00022679"/>
    </source>
</evidence>